<keyword evidence="4" id="KW-1185">Reference proteome</keyword>
<evidence type="ECO:0000259" key="1">
    <source>
        <dbReference type="Pfam" id="PF07287"/>
    </source>
</evidence>
<feature type="domain" description="AtuA-like ferredoxin-fold" evidence="2">
    <location>
        <begin position="496"/>
        <end position="597"/>
    </location>
</feature>
<sequence length="608" mass="64119">MLITPYLHVAGLTLMTKTVRIGCASAFWGDTSTAAAQLVNGTRLDYLVFDYLAEITMSIMAGAKMKNPDTGYASDFVETLQPLLNTIATRNIRVISNAGGVNPQACAAALAAACEKAGVELKIAVVHGDNLQAKASELAKAGTLEMFSGAAMPPFCVSVNAYLGAPGIAAALELGADIVITGRVVDSAVVSGALVHEFGWSWSDYDKLAQAALAGHLIECGAQCTGGNFTDWQEVPDYEHIGFPVIEVGADAGFTVSKPENTGGLVSRLTVGEQLLYEIGDPHAYLLPDVTCDFSQVELQQSGSNRVAVSGAKGSAPTETYKVSATYPDGFRCTASCLISGMDAVKKAQRVSQAIIAKTEEIFAERGWDKYREVNIELLGSEATYGPHGQRQDTREVVIKLAVRHARKEALIVFSREIAQAATGMAPGLTGIVGGRPTVYPVIRLFSFLVDKSACAVEVEIDGQRHGVALPSLEPGQQHSLITAAPTASGPTPTCIPLIKLAVARSGDKGNHSNIGVMARKPEYMAWIAAALSEAAVAGWMAHVLEPRQGKVSRWYLPGTHSLNFLLENALGGGGVASLRIDPQGKAFAQQLLEFPVPVPAALASSLE</sequence>
<organism evidence="3 4">
    <name type="scientific">Pseudomonas segetis</name>
    <dbReference type="NCBI Taxonomy" id="298908"/>
    <lineage>
        <taxon>Bacteria</taxon>
        <taxon>Pseudomonadati</taxon>
        <taxon>Pseudomonadota</taxon>
        <taxon>Gammaproteobacteria</taxon>
        <taxon>Pseudomonadales</taxon>
        <taxon>Pseudomonadaceae</taxon>
        <taxon>Pseudomonas</taxon>
    </lineage>
</organism>
<protein>
    <recommendedName>
        <fullName evidence="5">Terpene utilization protein AtuA</fullName>
    </recommendedName>
</protein>
<evidence type="ECO:0008006" key="5">
    <source>
        <dbReference type="Google" id="ProtNLM"/>
    </source>
</evidence>
<dbReference type="AlphaFoldDB" id="A0A239I2A5"/>
<accession>A0A239I2A5</accession>
<evidence type="ECO:0000313" key="3">
    <source>
        <dbReference type="EMBL" id="SNS86494.1"/>
    </source>
</evidence>
<gene>
    <name evidence="3" type="ORF">SAMN05216255_3658</name>
</gene>
<evidence type="ECO:0000313" key="4">
    <source>
        <dbReference type="Proteomes" id="UP000242915"/>
    </source>
</evidence>
<dbReference type="Pfam" id="PF07287">
    <property type="entry name" value="AtuA"/>
    <property type="match status" value="1"/>
</dbReference>
<reference evidence="4" key="1">
    <citation type="submission" date="2017-06" db="EMBL/GenBank/DDBJ databases">
        <authorList>
            <person name="Varghese N."/>
            <person name="Submissions S."/>
        </authorList>
    </citation>
    <scope>NUCLEOTIDE SEQUENCE [LARGE SCALE GENOMIC DNA]</scope>
    <source>
        <strain evidence="4">CIP 108523</strain>
    </source>
</reference>
<dbReference type="PANTHER" id="PTHR47708:SF2">
    <property type="entry name" value="SI:CH73-132F6.5"/>
    <property type="match status" value="1"/>
</dbReference>
<proteinExistence type="predicted"/>
<dbReference type="EMBL" id="FZOG01000005">
    <property type="protein sequence ID" value="SNS86494.1"/>
    <property type="molecule type" value="Genomic_DNA"/>
</dbReference>
<evidence type="ECO:0000259" key="2">
    <source>
        <dbReference type="Pfam" id="PF23544"/>
    </source>
</evidence>
<dbReference type="PANTHER" id="PTHR47708">
    <property type="match status" value="1"/>
</dbReference>
<dbReference type="Pfam" id="PF23544">
    <property type="entry name" value="AtuA_ferredoxin"/>
    <property type="match status" value="1"/>
</dbReference>
<dbReference type="InterPro" id="IPR010839">
    <property type="entry name" value="AtuA_N"/>
</dbReference>
<feature type="domain" description="Acyclic terpene utilisation N-terminal" evidence="1">
    <location>
        <begin position="19"/>
        <end position="460"/>
    </location>
</feature>
<dbReference type="Proteomes" id="UP000242915">
    <property type="component" value="Unassembled WGS sequence"/>
</dbReference>
<dbReference type="InterPro" id="IPR056362">
    <property type="entry name" value="AtuA-like_ferredoxin_dom"/>
</dbReference>
<name>A0A239I2A5_9PSED</name>